<evidence type="ECO:0000256" key="1">
    <source>
        <dbReference type="SAM" id="MobiDB-lite"/>
    </source>
</evidence>
<sequence length="676" mass="75237">MRKPDDEFINQFWEKYGDLFLSYQGEKETGGVQFVVSDPVLPVSYVKGYEPIDTAPTDEANTGQTSGRESGYSKHHSFHATDSSSPMSDVKKRETIHDRNLSRPSGVFYNNEGDIPSPFFQWNANISPILDKQVRSIPQSFWNAFDCVTPLAEPQGCLHGNTHFEQVDAISTTLVHHDFEYAALDGVDQDIFTCCSKQSDPIFDLATPKAQVNEKFRYNVTLQAPTAMRQHGNEKPVTYLNMGQPYRLTVADSTPSQRKTGAFEYRTFVHVSFEGEDQRSNPVASWQLWKESRGLKEAHERKGKVLAVKFIHPSQGDARNQGQCQVQMGRSSVNGFCVTWTADPTANVYEAAIVLKFHFVSTDFTRSKGVKGVPVRLCAKTEMLGSDDGNRAMMNEPEMCYSVVKLFRDHGAERKAWNDKIRMEKRVEKLNNKIIHREANSNFARRCDNNSAINGERFDIPPQKKRKPSITPRESPTSDEVLRAELATTAEALSSSRPVTVLGLRGNMKDGLLEDQQSTGAIPLAPEGAAHLFKIADVQVDSHSSGCQERPPKDLAGTSGSSPPPANHSPKSVACFYVLFTQGGKQPQGTYYAIYLAGRTFLNLKIELAGKLQIDPCLITRIIWANSIGLKVVVDDDVVLQLPEGQIMIASILELLHKETAPSSAKRSEVEVELVF</sequence>
<dbReference type="PANTHER" id="PTHR11037">
    <property type="entry name" value="TRANSCRIPTION FACTOR CP2"/>
    <property type="match status" value="1"/>
</dbReference>
<organism evidence="3 4">
    <name type="scientific">Penicillium thymicola</name>
    <dbReference type="NCBI Taxonomy" id="293382"/>
    <lineage>
        <taxon>Eukaryota</taxon>
        <taxon>Fungi</taxon>
        <taxon>Dikarya</taxon>
        <taxon>Ascomycota</taxon>
        <taxon>Pezizomycotina</taxon>
        <taxon>Eurotiomycetes</taxon>
        <taxon>Eurotiomycetidae</taxon>
        <taxon>Eurotiales</taxon>
        <taxon>Aspergillaceae</taxon>
        <taxon>Penicillium</taxon>
    </lineage>
</organism>
<evidence type="ECO:0000259" key="2">
    <source>
        <dbReference type="PROSITE" id="PS51968"/>
    </source>
</evidence>
<evidence type="ECO:0000313" key="4">
    <source>
        <dbReference type="Proteomes" id="UP001227192"/>
    </source>
</evidence>
<dbReference type="GO" id="GO:0005634">
    <property type="term" value="C:nucleus"/>
    <property type="evidence" value="ECO:0007669"/>
    <property type="project" value="TreeGrafter"/>
</dbReference>
<feature type="region of interest" description="Disordered" evidence="1">
    <location>
        <begin position="543"/>
        <end position="568"/>
    </location>
</feature>
<feature type="domain" description="Grh/CP2 DB" evidence="2">
    <location>
        <begin position="214"/>
        <end position="480"/>
    </location>
</feature>
<dbReference type="PROSITE" id="PS51968">
    <property type="entry name" value="GRH_CP2_DB"/>
    <property type="match status" value="1"/>
</dbReference>
<feature type="compositionally biased region" description="Polar residues" evidence="1">
    <location>
        <begin position="59"/>
        <end position="68"/>
    </location>
</feature>
<keyword evidence="4" id="KW-1185">Reference proteome</keyword>
<reference evidence="3" key="2">
    <citation type="journal article" date="2016" name="Fungal Biol.">
        <title>Ochratoxin A production by Penicillium thymicola.</title>
        <authorList>
            <person name="Nguyen H.D.T."/>
            <person name="McMullin D.R."/>
            <person name="Ponomareva E."/>
            <person name="Riley R."/>
            <person name="Pomraning K.R."/>
            <person name="Baker S.E."/>
            <person name="Seifert K.A."/>
        </authorList>
    </citation>
    <scope>NUCLEOTIDE SEQUENCE</scope>
    <source>
        <strain evidence="3">DAOM 180753</strain>
    </source>
</reference>
<protein>
    <recommendedName>
        <fullName evidence="2">Grh/CP2 DB domain-containing protein</fullName>
    </recommendedName>
</protein>
<feature type="region of interest" description="Disordered" evidence="1">
    <location>
        <begin position="452"/>
        <end position="479"/>
    </location>
</feature>
<dbReference type="PANTHER" id="PTHR11037:SF20">
    <property type="entry name" value="PROTEIN GRAINYHEAD"/>
    <property type="match status" value="1"/>
</dbReference>
<dbReference type="AlphaFoldDB" id="A0AAI9T8A6"/>
<evidence type="ECO:0000313" key="3">
    <source>
        <dbReference type="EMBL" id="KAJ9482620.1"/>
    </source>
</evidence>
<proteinExistence type="predicted"/>
<dbReference type="InterPro" id="IPR040167">
    <property type="entry name" value="TF_CP2-like"/>
</dbReference>
<name>A0AAI9T8A6_PENTH</name>
<dbReference type="GO" id="GO:0001228">
    <property type="term" value="F:DNA-binding transcription activator activity, RNA polymerase II-specific"/>
    <property type="evidence" value="ECO:0007669"/>
    <property type="project" value="TreeGrafter"/>
</dbReference>
<dbReference type="InterPro" id="IPR007604">
    <property type="entry name" value="CP2"/>
</dbReference>
<comment type="caution">
    <text evidence="3">The sequence shown here is derived from an EMBL/GenBank/DDBJ whole genome shotgun (WGS) entry which is preliminary data.</text>
</comment>
<accession>A0AAI9T8A6</accession>
<dbReference type="GO" id="GO:0000978">
    <property type="term" value="F:RNA polymerase II cis-regulatory region sequence-specific DNA binding"/>
    <property type="evidence" value="ECO:0007669"/>
    <property type="project" value="TreeGrafter"/>
</dbReference>
<dbReference type="Pfam" id="PF04516">
    <property type="entry name" value="CP2"/>
    <property type="match status" value="1"/>
</dbReference>
<reference evidence="3" key="1">
    <citation type="submission" date="2015-06" db="EMBL/GenBank/DDBJ databases">
        <authorList>
            <person name="Nguyen H."/>
        </authorList>
    </citation>
    <scope>NUCLEOTIDE SEQUENCE</scope>
    <source>
        <strain evidence="3">DAOM 180753</strain>
    </source>
</reference>
<gene>
    <name evidence="3" type="ORF">VN97_g10806</name>
</gene>
<dbReference type="EMBL" id="LACB01000533">
    <property type="protein sequence ID" value="KAJ9482620.1"/>
    <property type="molecule type" value="Genomic_DNA"/>
</dbReference>
<feature type="region of interest" description="Disordered" evidence="1">
    <location>
        <begin position="51"/>
        <end position="96"/>
    </location>
</feature>
<dbReference type="Proteomes" id="UP001227192">
    <property type="component" value="Unassembled WGS sequence"/>
</dbReference>